<evidence type="ECO:0000313" key="5">
    <source>
        <dbReference type="EMBL" id="WBV60290.1"/>
    </source>
</evidence>
<reference evidence="5 6" key="1">
    <citation type="submission" date="2023-01" db="EMBL/GenBank/DDBJ databases">
        <title>Complete genome of Chryseobacterium camelliae VAN22-5A.</title>
        <authorList>
            <person name="Zong G."/>
            <person name="Cao G."/>
        </authorList>
    </citation>
    <scope>NUCLEOTIDE SEQUENCE [LARGE SCALE GENOMIC DNA]</scope>
    <source>
        <strain evidence="5 6">VAN22-5A</strain>
    </source>
</reference>
<keyword evidence="6" id="KW-1185">Reference proteome</keyword>
<evidence type="ECO:0000256" key="1">
    <source>
        <dbReference type="ARBA" id="ARBA00008857"/>
    </source>
</evidence>
<dbReference type="RefSeq" id="WP_271148626.1">
    <property type="nucleotide sequence ID" value="NZ_CP115859.1"/>
</dbReference>
<evidence type="ECO:0000259" key="4">
    <source>
        <dbReference type="PROSITE" id="PS51898"/>
    </source>
</evidence>
<sequence>MKAYHSPFKVYPTSWDKKNASNLKKDWEIRYTYFCDDYPQGKIIRFKGMNHCKSLSEKQDHTRMLMDNEIQALSRGFNPITREYDVIDDSIVSNNTPFYKALEISLKSFGGVTSTKTDFENSLKHISLYSTKIGIFHKEISLVTKGDIKQLLMKMTEAGFSNYRVNKTRAHLSRFFSHFVELDIFLVNFIEGIKKLEHESAVRNIIRTSDDWKKFHSISEINYYEYIFAYIFLFCGSRFTEMAEVRKSDVELEKSIFWINHKKGGKHKRVMRPINMEVWRFWKEYCEMASEEEYLFSENRMPGLNPVTARTLNDAITRHLKLVGLKMTGYGLKATFLNLVSKEHGITKAKELAGHTNERTTRIYAVDYEEHLVEQNRKIKVNTK</sequence>
<gene>
    <name evidence="5" type="ORF">PFY12_14775</name>
</gene>
<proteinExistence type="inferred from homology"/>
<evidence type="ECO:0000256" key="2">
    <source>
        <dbReference type="ARBA" id="ARBA00023125"/>
    </source>
</evidence>
<dbReference type="InterPro" id="IPR011010">
    <property type="entry name" value="DNA_brk_join_enz"/>
</dbReference>
<evidence type="ECO:0000256" key="3">
    <source>
        <dbReference type="ARBA" id="ARBA00023172"/>
    </source>
</evidence>
<dbReference type="CDD" id="cd00397">
    <property type="entry name" value="DNA_BRE_C"/>
    <property type="match status" value="1"/>
</dbReference>
<dbReference type="Gene3D" id="1.10.443.10">
    <property type="entry name" value="Intergrase catalytic core"/>
    <property type="match status" value="1"/>
</dbReference>
<dbReference type="InterPro" id="IPR013762">
    <property type="entry name" value="Integrase-like_cat_sf"/>
</dbReference>
<dbReference type="Proteomes" id="UP001210978">
    <property type="component" value="Chromosome"/>
</dbReference>
<keyword evidence="2" id="KW-0238">DNA-binding</keyword>
<dbReference type="InterPro" id="IPR002104">
    <property type="entry name" value="Integrase_catalytic"/>
</dbReference>
<comment type="similarity">
    <text evidence="1">Belongs to the 'phage' integrase family.</text>
</comment>
<dbReference type="PROSITE" id="PS51898">
    <property type="entry name" value="TYR_RECOMBINASE"/>
    <property type="match status" value="1"/>
</dbReference>
<feature type="domain" description="Tyr recombinase" evidence="4">
    <location>
        <begin position="202"/>
        <end position="377"/>
    </location>
</feature>
<dbReference type="PANTHER" id="PTHR30349">
    <property type="entry name" value="PHAGE INTEGRASE-RELATED"/>
    <property type="match status" value="1"/>
</dbReference>
<evidence type="ECO:0000313" key="6">
    <source>
        <dbReference type="Proteomes" id="UP001210978"/>
    </source>
</evidence>
<dbReference type="SUPFAM" id="SSF56349">
    <property type="entry name" value="DNA breaking-rejoining enzymes"/>
    <property type="match status" value="1"/>
</dbReference>
<dbReference type="Gene3D" id="1.10.150.130">
    <property type="match status" value="1"/>
</dbReference>
<dbReference type="Pfam" id="PF00589">
    <property type="entry name" value="Phage_integrase"/>
    <property type="match status" value="1"/>
</dbReference>
<keyword evidence="3" id="KW-0233">DNA recombination</keyword>
<accession>A0ABY7QKX0</accession>
<dbReference type="InterPro" id="IPR050090">
    <property type="entry name" value="Tyrosine_recombinase_XerCD"/>
</dbReference>
<dbReference type="PANTHER" id="PTHR30349:SF41">
    <property type="entry name" value="INTEGRASE_RECOMBINASE PROTEIN MJ0367-RELATED"/>
    <property type="match status" value="1"/>
</dbReference>
<organism evidence="5 6">
    <name type="scientific">Chryseobacterium camelliae</name>
    <dbReference type="NCBI Taxonomy" id="1265445"/>
    <lineage>
        <taxon>Bacteria</taxon>
        <taxon>Pseudomonadati</taxon>
        <taxon>Bacteroidota</taxon>
        <taxon>Flavobacteriia</taxon>
        <taxon>Flavobacteriales</taxon>
        <taxon>Weeksellaceae</taxon>
        <taxon>Chryseobacterium group</taxon>
        <taxon>Chryseobacterium</taxon>
    </lineage>
</organism>
<protein>
    <submittedName>
        <fullName evidence="5">Site-specific integrase</fullName>
    </submittedName>
</protein>
<dbReference type="EMBL" id="CP115859">
    <property type="protein sequence ID" value="WBV60290.1"/>
    <property type="molecule type" value="Genomic_DNA"/>
</dbReference>
<name>A0ABY7QKX0_9FLAO</name>
<dbReference type="InterPro" id="IPR010998">
    <property type="entry name" value="Integrase_recombinase_N"/>
</dbReference>